<protein>
    <submittedName>
        <fullName evidence="1">Uncharacterized protein</fullName>
    </submittedName>
</protein>
<accession>A0A1G8MQ80</accession>
<dbReference type="Proteomes" id="UP000198894">
    <property type="component" value="Unassembled WGS sequence"/>
</dbReference>
<keyword evidence="2" id="KW-1185">Reference proteome</keyword>
<evidence type="ECO:0000313" key="2">
    <source>
        <dbReference type="Proteomes" id="UP000198894"/>
    </source>
</evidence>
<evidence type="ECO:0000313" key="1">
    <source>
        <dbReference type="EMBL" id="SDI70208.1"/>
    </source>
</evidence>
<dbReference type="EMBL" id="FNEE01000002">
    <property type="protein sequence ID" value="SDI70208.1"/>
    <property type="molecule type" value="Genomic_DNA"/>
</dbReference>
<name>A0A1G8MQ80_9HYPH</name>
<gene>
    <name evidence="1" type="ORF">SAMN05428953_102640</name>
</gene>
<sequence length="47" mass="5720">MHPVNYLFEDVYRNDWSIISKPVTRTRRGSAGPWIRDLRFLVERKRS</sequence>
<organism evidence="1 2">
    <name type="scientific">Mesorhizobium muleiense</name>
    <dbReference type="NCBI Taxonomy" id="1004279"/>
    <lineage>
        <taxon>Bacteria</taxon>
        <taxon>Pseudomonadati</taxon>
        <taxon>Pseudomonadota</taxon>
        <taxon>Alphaproteobacteria</taxon>
        <taxon>Hyphomicrobiales</taxon>
        <taxon>Phyllobacteriaceae</taxon>
        <taxon>Mesorhizobium</taxon>
    </lineage>
</organism>
<proteinExistence type="predicted"/>
<reference evidence="2" key="1">
    <citation type="submission" date="2016-10" db="EMBL/GenBank/DDBJ databases">
        <authorList>
            <person name="Varghese N."/>
            <person name="Submissions S."/>
        </authorList>
    </citation>
    <scope>NUCLEOTIDE SEQUENCE [LARGE SCALE GENOMIC DNA]</scope>
    <source>
        <strain evidence="2">CGMCC 1.11022</strain>
    </source>
</reference>
<dbReference type="RefSeq" id="WP_091591595.1">
    <property type="nucleotide sequence ID" value="NZ_FNEE01000002.1"/>
</dbReference>
<dbReference type="AlphaFoldDB" id="A0A1G8MQ80"/>